<evidence type="ECO:0000313" key="2">
    <source>
        <dbReference type="Proteomes" id="UP000265489"/>
    </source>
</evidence>
<dbReference type="Proteomes" id="UP000265489">
    <property type="component" value="Unassembled WGS sequence"/>
</dbReference>
<comment type="caution">
    <text evidence="1">The sequence shown here is derived from an EMBL/GenBank/DDBJ whole genome shotgun (WGS) entry which is preliminary data.</text>
</comment>
<organism evidence="1 2">
    <name type="scientific">Holdemanella biformis</name>
    <dbReference type="NCBI Taxonomy" id="1735"/>
    <lineage>
        <taxon>Bacteria</taxon>
        <taxon>Bacillati</taxon>
        <taxon>Bacillota</taxon>
        <taxon>Erysipelotrichia</taxon>
        <taxon>Erysipelotrichales</taxon>
        <taxon>Erysipelotrichaceae</taxon>
        <taxon>Holdemanella</taxon>
    </lineage>
</organism>
<dbReference type="AlphaFoldDB" id="A0A395WB25"/>
<protein>
    <submittedName>
        <fullName evidence="1">Uncharacterized protein</fullName>
    </submittedName>
</protein>
<name>A0A395WB25_9FIRM</name>
<proteinExistence type="predicted"/>
<gene>
    <name evidence="1" type="ORF">DWW32_00140</name>
</gene>
<sequence>MNNGLNHMMNVFLIKYLDVLKILAVSKRISKLLKAGIMEFVKRYGKGKCKFKHKISIRCESTFLI</sequence>
<reference evidence="1 2" key="1">
    <citation type="submission" date="2018-08" db="EMBL/GenBank/DDBJ databases">
        <title>A genome reference for cultivated species of the human gut microbiota.</title>
        <authorList>
            <person name="Zou Y."/>
            <person name="Xue W."/>
            <person name="Luo G."/>
        </authorList>
    </citation>
    <scope>NUCLEOTIDE SEQUENCE [LARGE SCALE GENOMIC DNA]</scope>
    <source>
        <strain evidence="1 2">AF15-20</strain>
    </source>
</reference>
<accession>A0A395WB25</accession>
<dbReference type="RefSeq" id="WP_118324120.1">
    <property type="nucleotide sequence ID" value="NZ_CAUEVG010000023.1"/>
</dbReference>
<dbReference type="GeneID" id="66579916"/>
<evidence type="ECO:0000313" key="1">
    <source>
        <dbReference type="EMBL" id="RGU93964.1"/>
    </source>
</evidence>
<dbReference type="EMBL" id="QRYQ01000001">
    <property type="protein sequence ID" value="RGU93964.1"/>
    <property type="molecule type" value="Genomic_DNA"/>
</dbReference>